<feature type="compositionally biased region" description="Polar residues" evidence="2">
    <location>
        <begin position="91"/>
        <end position="106"/>
    </location>
</feature>
<proteinExistence type="predicted"/>
<dbReference type="PANTHER" id="PTHR30204:SF15">
    <property type="entry name" value="BLL5018 PROTEIN"/>
    <property type="match status" value="1"/>
</dbReference>
<evidence type="ECO:0000256" key="2">
    <source>
        <dbReference type="SAM" id="MobiDB-lite"/>
    </source>
</evidence>
<evidence type="ECO:0000313" key="4">
    <source>
        <dbReference type="EMBL" id="KKL22134.1"/>
    </source>
</evidence>
<dbReference type="InterPro" id="IPR047057">
    <property type="entry name" value="MerR_fam"/>
</dbReference>
<dbReference type="Pfam" id="PF13411">
    <property type="entry name" value="MerR_1"/>
    <property type="match status" value="1"/>
</dbReference>
<dbReference type="SMART" id="SM00422">
    <property type="entry name" value="HTH_MERR"/>
    <property type="match status" value="1"/>
</dbReference>
<feature type="domain" description="HTH merR-type" evidence="3">
    <location>
        <begin position="20"/>
        <end position="90"/>
    </location>
</feature>
<comment type="caution">
    <text evidence="4">The sequence shown here is derived from an EMBL/GenBank/DDBJ whole genome shotgun (WGS) entry which is preliminary data.</text>
</comment>
<name>A0A0F9BJQ6_9ZZZZ</name>
<keyword evidence="1" id="KW-0238">DNA-binding</keyword>
<dbReference type="PROSITE" id="PS50937">
    <property type="entry name" value="HTH_MERR_2"/>
    <property type="match status" value="1"/>
</dbReference>
<dbReference type="CDD" id="cd04765">
    <property type="entry name" value="HTH_MlrA-like_sg2"/>
    <property type="match status" value="1"/>
</dbReference>
<dbReference type="GO" id="GO:0003677">
    <property type="term" value="F:DNA binding"/>
    <property type="evidence" value="ECO:0007669"/>
    <property type="project" value="UniProtKB-KW"/>
</dbReference>
<protein>
    <recommendedName>
        <fullName evidence="3">HTH merR-type domain-containing protein</fullName>
    </recommendedName>
</protein>
<accession>A0A0F9BJQ6</accession>
<dbReference type="SUPFAM" id="SSF46955">
    <property type="entry name" value="Putative DNA-binding domain"/>
    <property type="match status" value="1"/>
</dbReference>
<dbReference type="InterPro" id="IPR009061">
    <property type="entry name" value="DNA-bd_dom_put_sf"/>
</dbReference>
<gene>
    <name evidence="4" type="ORF">LCGC14_2438480</name>
</gene>
<evidence type="ECO:0000259" key="3">
    <source>
        <dbReference type="PROSITE" id="PS50937"/>
    </source>
</evidence>
<dbReference type="InterPro" id="IPR000551">
    <property type="entry name" value="MerR-type_HTH_dom"/>
</dbReference>
<dbReference type="AlphaFoldDB" id="A0A0F9BJQ6"/>
<reference evidence="4" key="1">
    <citation type="journal article" date="2015" name="Nature">
        <title>Complex archaea that bridge the gap between prokaryotes and eukaryotes.</title>
        <authorList>
            <person name="Spang A."/>
            <person name="Saw J.H."/>
            <person name="Jorgensen S.L."/>
            <person name="Zaremba-Niedzwiedzka K."/>
            <person name="Martijn J."/>
            <person name="Lind A.E."/>
            <person name="van Eijk R."/>
            <person name="Schleper C."/>
            <person name="Guy L."/>
            <person name="Ettema T.J."/>
        </authorList>
    </citation>
    <scope>NUCLEOTIDE SEQUENCE</scope>
</reference>
<dbReference type="EMBL" id="LAZR01037465">
    <property type="protein sequence ID" value="KKL22134.1"/>
    <property type="molecule type" value="Genomic_DNA"/>
</dbReference>
<sequence length="136" mass="15820">MQKSFDKDLRDSAQIPDKLFYKIGEVSKIAGVEPYVLRYWETEFPFLKPRKSKSGQRIYIKKDLDLIFQIKDLLYKERFTIEGVRKKFSTGGSSLRNSALKVSSQPAEMPHPSISKAQNPVEHLKKRLRDILDSME</sequence>
<dbReference type="Gene3D" id="1.10.1660.10">
    <property type="match status" value="1"/>
</dbReference>
<evidence type="ECO:0000256" key="1">
    <source>
        <dbReference type="ARBA" id="ARBA00023125"/>
    </source>
</evidence>
<organism evidence="4">
    <name type="scientific">marine sediment metagenome</name>
    <dbReference type="NCBI Taxonomy" id="412755"/>
    <lineage>
        <taxon>unclassified sequences</taxon>
        <taxon>metagenomes</taxon>
        <taxon>ecological metagenomes</taxon>
    </lineage>
</organism>
<dbReference type="GO" id="GO:0003700">
    <property type="term" value="F:DNA-binding transcription factor activity"/>
    <property type="evidence" value="ECO:0007669"/>
    <property type="project" value="InterPro"/>
</dbReference>
<dbReference type="PANTHER" id="PTHR30204">
    <property type="entry name" value="REDOX-CYCLING DRUG-SENSING TRANSCRIPTIONAL ACTIVATOR SOXR"/>
    <property type="match status" value="1"/>
</dbReference>
<feature type="region of interest" description="Disordered" evidence="2">
    <location>
        <begin position="91"/>
        <end position="119"/>
    </location>
</feature>